<name>A0AC61R3E7_9FIRM</name>
<evidence type="ECO:0000313" key="1">
    <source>
        <dbReference type="EMBL" id="TGY00728.1"/>
    </source>
</evidence>
<sequence length="222" mass="25464">MKVIRKYGHFIIVPIYLVFYLLVFQHVESRSGAQVHILHTRLDDMIPFCEYFIIPYVLWFGYVAAAVIYFGLIGKSRQEYFRLIASLGIGMTLFLAISLVWPNGHALRPYHFEHENIFVDMVRFLYRIDTPTNIFPSIHVFNSIAVAVAAADSEALKKHTWVVRGSNVLALLIVCATVFLKQHTVLDVISAVCLNLLCVRFIYRPGYAIGRRSVTERVEVLK</sequence>
<organism evidence="1 2">
    <name type="scientific">Hominisplanchenecus murintestinalis</name>
    <dbReference type="NCBI Taxonomy" id="2941517"/>
    <lineage>
        <taxon>Bacteria</taxon>
        <taxon>Bacillati</taxon>
        <taxon>Bacillota</taxon>
        <taxon>Clostridia</taxon>
        <taxon>Lachnospirales</taxon>
        <taxon>Lachnospiraceae</taxon>
        <taxon>Hominisplanchenecus</taxon>
    </lineage>
</organism>
<keyword evidence="2" id="KW-1185">Reference proteome</keyword>
<comment type="caution">
    <text evidence="1">The sequence shown here is derived from an EMBL/GenBank/DDBJ whole genome shotgun (WGS) entry which is preliminary data.</text>
</comment>
<evidence type="ECO:0000313" key="2">
    <source>
        <dbReference type="Proteomes" id="UP000307720"/>
    </source>
</evidence>
<protein>
    <submittedName>
        <fullName evidence="1">Phosphatase PAP2 family protein</fullName>
    </submittedName>
</protein>
<gene>
    <name evidence="1" type="ORF">E5357_00715</name>
</gene>
<dbReference type="EMBL" id="SRZB01000001">
    <property type="protein sequence ID" value="TGY00728.1"/>
    <property type="molecule type" value="Genomic_DNA"/>
</dbReference>
<proteinExistence type="predicted"/>
<reference evidence="1" key="1">
    <citation type="submission" date="2019-04" db="EMBL/GenBank/DDBJ databases">
        <title>Microbes associate with the intestines of laboratory mice.</title>
        <authorList>
            <person name="Navarre W."/>
            <person name="Wong E."/>
            <person name="Huang K."/>
            <person name="Tropini C."/>
            <person name="Ng K."/>
            <person name="Yu B."/>
        </authorList>
    </citation>
    <scope>NUCLEOTIDE SEQUENCE</scope>
    <source>
        <strain evidence="1">NM72_1-8</strain>
    </source>
</reference>
<dbReference type="Proteomes" id="UP000307720">
    <property type="component" value="Unassembled WGS sequence"/>
</dbReference>
<accession>A0AC61R3E7</accession>